<keyword evidence="5 7" id="KW-0720">Serine protease</keyword>
<dbReference type="GO" id="GO:0004252">
    <property type="term" value="F:serine-type endopeptidase activity"/>
    <property type="evidence" value="ECO:0007669"/>
    <property type="project" value="UniProtKB-UniRule"/>
</dbReference>
<dbReference type="Gramene" id="PVH61823">
    <property type="protein sequence ID" value="PVH61823"/>
    <property type="gene ID" value="PAHAL_3G132000"/>
</dbReference>
<dbReference type="EMBL" id="CM008048">
    <property type="protein sequence ID" value="PVH61823.1"/>
    <property type="molecule type" value="Genomic_DNA"/>
</dbReference>
<dbReference type="Pfam" id="PF17766">
    <property type="entry name" value="fn3_6"/>
    <property type="match status" value="1"/>
</dbReference>
<dbReference type="Proteomes" id="UP000243499">
    <property type="component" value="Chromosome 3"/>
</dbReference>
<feature type="signal peptide" evidence="8">
    <location>
        <begin position="1"/>
        <end position="20"/>
    </location>
</feature>
<name>A0A2T8KI14_9POAL</name>
<dbReference type="InterPro" id="IPR015500">
    <property type="entry name" value="Peptidase_S8_subtilisin-rel"/>
</dbReference>
<keyword evidence="3 8" id="KW-0732">Signal</keyword>
<reference evidence="11" key="1">
    <citation type="submission" date="2018-04" db="EMBL/GenBank/DDBJ databases">
        <title>WGS assembly of Panicum hallii.</title>
        <authorList>
            <person name="Lovell J."/>
            <person name="Jenkins J."/>
            <person name="Lowry D."/>
            <person name="Mamidi S."/>
            <person name="Sreedasyam A."/>
            <person name="Weng X."/>
            <person name="Barry K."/>
            <person name="Bonette J."/>
            <person name="Campitelli B."/>
            <person name="Daum C."/>
            <person name="Gordon S."/>
            <person name="Gould B."/>
            <person name="Lipzen A."/>
            <person name="Macqueen A."/>
            <person name="Palacio-Mejia J."/>
            <person name="Plott C."/>
            <person name="Shakirov E."/>
            <person name="Shu S."/>
            <person name="Yoshinaga Y."/>
            <person name="Zane M."/>
            <person name="Rokhsar D."/>
            <person name="Grimwood J."/>
            <person name="Schmutz J."/>
            <person name="Juenger T."/>
        </authorList>
    </citation>
    <scope>NUCLEOTIDE SEQUENCE [LARGE SCALE GENOMIC DNA]</scope>
    <source>
        <strain evidence="11">FIL2</strain>
    </source>
</reference>
<evidence type="ECO:0000313" key="11">
    <source>
        <dbReference type="EMBL" id="PVH61823.1"/>
    </source>
</evidence>
<dbReference type="InterPro" id="IPR037045">
    <property type="entry name" value="S8pro/Inhibitor_I9_sf"/>
</dbReference>
<accession>A0A2T8KI14</accession>
<evidence type="ECO:0000259" key="10">
    <source>
        <dbReference type="Pfam" id="PF17766"/>
    </source>
</evidence>
<dbReference type="Gene3D" id="3.30.70.80">
    <property type="entry name" value="Peptidase S8 propeptide/proteinase inhibitor I9"/>
    <property type="match status" value="1"/>
</dbReference>
<dbReference type="PROSITE" id="PS00137">
    <property type="entry name" value="SUBTILASE_HIS"/>
    <property type="match status" value="1"/>
</dbReference>
<gene>
    <name evidence="11" type="ORF">PAHAL_3G132000</name>
</gene>
<feature type="domain" description="Peptidase S8/S53" evidence="9">
    <location>
        <begin position="151"/>
        <end position="575"/>
    </location>
</feature>
<evidence type="ECO:0000256" key="5">
    <source>
        <dbReference type="ARBA" id="ARBA00022825"/>
    </source>
</evidence>
<dbReference type="Gene3D" id="3.40.50.200">
    <property type="entry name" value="Peptidase S8/S53 domain"/>
    <property type="match status" value="1"/>
</dbReference>
<evidence type="ECO:0000256" key="1">
    <source>
        <dbReference type="ARBA" id="ARBA00011073"/>
    </source>
</evidence>
<dbReference type="GO" id="GO:0006508">
    <property type="term" value="P:proteolysis"/>
    <property type="evidence" value="ECO:0007669"/>
    <property type="project" value="UniProtKB-KW"/>
</dbReference>
<dbReference type="AlphaFoldDB" id="A0A2T8KI14"/>
<feature type="chain" id="PRO_5015636560" description="Subtilisin-like protease fibronectin type-III domain-containing protein" evidence="8">
    <location>
        <begin position="21"/>
        <end position="747"/>
    </location>
</feature>
<dbReference type="PANTHER" id="PTHR10795">
    <property type="entry name" value="PROPROTEIN CONVERTASE SUBTILISIN/KEXIN"/>
    <property type="match status" value="1"/>
</dbReference>
<evidence type="ECO:0000256" key="7">
    <source>
        <dbReference type="PROSITE-ProRule" id="PRU01240"/>
    </source>
</evidence>
<evidence type="ECO:0000256" key="4">
    <source>
        <dbReference type="ARBA" id="ARBA00022801"/>
    </source>
</evidence>
<dbReference type="SUPFAM" id="SSF52743">
    <property type="entry name" value="Subtilisin-like"/>
    <property type="match status" value="1"/>
</dbReference>
<feature type="active site" description="Charge relay system" evidence="6 7">
    <location>
        <position position="538"/>
    </location>
</feature>
<dbReference type="InterPro" id="IPR000209">
    <property type="entry name" value="Peptidase_S8/S53_dom"/>
</dbReference>
<dbReference type="Pfam" id="PF00082">
    <property type="entry name" value="Peptidase_S8"/>
    <property type="match status" value="1"/>
</dbReference>
<feature type="active site" description="Charge relay system" evidence="6 7">
    <location>
        <position position="211"/>
    </location>
</feature>
<keyword evidence="4 7" id="KW-0378">Hydrolase</keyword>
<keyword evidence="2 7" id="KW-0645">Protease</keyword>
<dbReference type="InterPro" id="IPR041469">
    <property type="entry name" value="Subtilisin-like_FN3"/>
</dbReference>
<evidence type="ECO:0000259" key="9">
    <source>
        <dbReference type="Pfam" id="PF00082"/>
    </source>
</evidence>
<evidence type="ECO:0000256" key="3">
    <source>
        <dbReference type="ARBA" id="ARBA00022729"/>
    </source>
</evidence>
<evidence type="ECO:0000256" key="6">
    <source>
        <dbReference type="PIRSR" id="PIRSR615500-1"/>
    </source>
</evidence>
<organism evidence="11">
    <name type="scientific">Panicum hallii</name>
    <dbReference type="NCBI Taxonomy" id="206008"/>
    <lineage>
        <taxon>Eukaryota</taxon>
        <taxon>Viridiplantae</taxon>
        <taxon>Streptophyta</taxon>
        <taxon>Embryophyta</taxon>
        <taxon>Tracheophyta</taxon>
        <taxon>Spermatophyta</taxon>
        <taxon>Magnoliopsida</taxon>
        <taxon>Liliopsida</taxon>
        <taxon>Poales</taxon>
        <taxon>Poaceae</taxon>
        <taxon>PACMAD clade</taxon>
        <taxon>Panicoideae</taxon>
        <taxon>Panicodae</taxon>
        <taxon>Paniceae</taxon>
        <taxon>Panicinae</taxon>
        <taxon>Panicum</taxon>
        <taxon>Panicum sect. Panicum</taxon>
    </lineage>
</organism>
<evidence type="ECO:0000256" key="2">
    <source>
        <dbReference type="ARBA" id="ARBA00022670"/>
    </source>
</evidence>
<dbReference type="PRINTS" id="PR00723">
    <property type="entry name" value="SUBTILISIN"/>
</dbReference>
<dbReference type="InterPro" id="IPR036852">
    <property type="entry name" value="Peptidase_S8/S53_dom_sf"/>
</dbReference>
<comment type="similarity">
    <text evidence="1 7">Belongs to the peptidase S8 family.</text>
</comment>
<dbReference type="Gene3D" id="2.60.40.2310">
    <property type="match status" value="1"/>
</dbReference>
<protein>
    <recommendedName>
        <fullName evidence="12">Subtilisin-like protease fibronectin type-III domain-containing protein</fullName>
    </recommendedName>
</protein>
<dbReference type="PROSITE" id="PS51892">
    <property type="entry name" value="SUBTILASE"/>
    <property type="match status" value="1"/>
</dbReference>
<evidence type="ECO:0000256" key="8">
    <source>
        <dbReference type="SAM" id="SignalP"/>
    </source>
</evidence>
<feature type="active site" description="Charge relay system" evidence="6 7">
    <location>
        <position position="160"/>
    </location>
</feature>
<dbReference type="CDD" id="cd02120">
    <property type="entry name" value="PA_subtilisin_like"/>
    <property type="match status" value="1"/>
</dbReference>
<dbReference type="InterPro" id="IPR022398">
    <property type="entry name" value="Peptidase_S8_His-AS"/>
</dbReference>
<dbReference type="Gene3D" id="3.50.30.30">
    <property type="match status" value="1"/>
</dbReference>
<proteinExistence type="inferred from homology"/>
<sequence length="747" mass="76717">MDGWRHILLSALALASNVISSTTPAFAFASGDAAAGSPAAAGARTLFGYAPPAHISGETTHLDLESWYRTFLPTASSEEARSSMAAMTGFAATLTEAGAAGVAARDDVLGVHPDRAATLLTTHTPDFLGLRAARGPGGHGHGAWDGAGRTGEGTVIGVIDSKVDLNTSSFRDDGMPAPPPRWRGKCEEPAGEGGGVCNRKVVRVGSGGVGHGTHVAGTAAGNFVRGASLLGSGGGTASGMAPRAHLAVYQVCGRRGCWNSDILAGMDAAIADGVDVISVSLDSGKERFHDDPVAVGAFSAMRKGIFVSCAGGNAGPQPSTLILTVGAGTIDRQMQAVVERGDGRTFVGESAYQPHSLPATTALVYPPDNDNLLQANCWSYLNGTLVAGKIVACENFFSDGYGASYSVKEAGGVGVILLGPEARGRTTLAAAHVIASSYVAHPDSVSIKKYINSTAKPIASIRFNGTALGTSPAPIVAHFSSRGPSKQSPGIVKPDIIGPGVNVIAAWPYKVGPSGELEDGGDNEDESTTTFNLISGTSMAAPHLSSIAALIKGAHPDWSPAMIKSAIMTTADVASADGKPIPDEYLNAAGAFAMGAGHVNAAKAISPGLVYDIEETQYIAYLCGLGYTDDQVESIAHRRNACRSASKIAGAELNYPSLVVPATAGGITVNRTVTNVDATHARYTVDISLPAGVRAVVLPSAQEFGGLHDKRSFTVKLNWDAGKTTHAEGSLKWVSATHVVRFPIVVF</sequence>
<feature type="domain" description="Subtilisin-like protease fibronectin type-III" evidence="10">
    <location>
        <begin position="652"/>
        <end position="746"/>
    </location>
</feature>
<dbReference type="InterPro" id="IPR045051">
    <property type="entry name" value="SBT"/>
</dbReference>
<evidence type="ECO:0008006" key="12">
    <source>
        <dbReference type="Google" id="ProtNLM"/>
    </source>
</evidence>